<feature type="region of interest" description="Disordered" evidence="1">
    <location>
        <begin position="981"/>
        <end position="1066"/>
    </location>
</feature>
<feature type="compositionally biased region" description="Basic residues" evidence="1">
    <location>
        <begin position="157"/>
        <end position="176"/>
    </location>
</feature>
<feature type="region of interest" description="Disordered" evidence="1">
    <location>
        <begin position="341"/>
        <end position="427"/>
    </location>
</feature>
<feature type="compositionally biased region" description="Pro residues" evidence="1">
    <location>
        <begin position="694"/>
        <end position="704"/>
    </location>
</feature>
<dbReference type="InterPro" id="IPR052055">
    <property type="entry name" value="Hepadnavirus_pol/RT"/>
</dbReference>
<evidence type="ECO:0008006" key="4">
    <source>
        <dbReference type="Google" id="ProtNLM"/>
    </source>
</evidence>
<dbReference type="PANTHER" id="PTHR33050:SF7">
    <property type="entry name" value="RIBONUCLEASE H"/>
    <property type="match status" value="1"/>
</dbReference>
<feature type="compositionally biased region" description="Pro residues" evidence="1">
    <location>
        <begin position="1"/>
        <end position="10"/>
    </location>
</feature>
<keyword evidence="3" id="KW-1185">Reference proteome</keyword>
<dbReference type="InterPro" id="IPR043502">
    <property type="entry name" value="DNA/RNA_pol_sf"/>
</dbReference>
<protein>
    <recommendedName>
        <fullName evidence="4">Reverse transcriptase domain-containing protein</fullName>
    </recommendedName>
</protein>
<evidence type="ECO:0000313" key="2">
    <source>
        <dbReference type="EMBL" id="EJK74861.1"/>
    </source>
</evidence>
<proteinExistence type="predicted"/>
<feature type="region of interest" description="Disordered" evidence="1">
    <location>
        <begin position="1"/>
        <end position="53"/>
    </location>
</feature>
<feature type="region of interest" description="Disordered" evidence="1">
    <location>
        <begin position="290"/>
        <end position="316"/>
    </location>
</feature>
<dbReference type="PANTHER" id="PTHR33050">
    <property type="entry name" value="REVERSE TRANSCRIPTASE DOMAIN-CONTAINING PROTEIN"/>
    <property type="match status" value="1"/>
</dbReference>
<dbReference type="SUPFAM" id="SSF56672">
    <property type="entry name" value="DNA/RNA polymerases"/>
    <property type="match status" value="1"/>
</dbReference>
<organism evidence="2 3">
    <name type="scientific">Thalassiosira oceanica</name>
    <name type="common">Marine diatom</name>
    <dbReference type="NCBI Taxonomy" id="159749"/>
    <lineage>
        <taxon>Eukaryota</taxon>
        <taxon>Sar</taxon>
        <taxon>Stramenopiles</taxon>
        <taxon>Ochrophyta</taxon>
        <taxon>Bacillariophyta</taxon>
        <taxon>Coscinodiscophyceae</taxon>
        <taxon>Thalassiosirophycidae</taxon>
        <taxon>Thalassiosirales</taxon>
        <taxon>Thalassiosiraceae</taxon>
        <taxon>Thalassiosira</taxon>
    </lineage>
</organism>
<feature type="region of interest" description="Disordered" evidence="1">
    <location>
        <begin position="1376"/>
        <end position="1402"/>
    </location>
</feature>
<feature type="compositionally biased region" description="Low complexity" evidence="1">
    <location>
        <begin position="1056"/>
        <end position="1066"/>
    </location>
</feature>
<dbReference type="Proteomes" id="UP000266841">
    <property type="component" value="Unassembled WGS sequence"/>
</dbReference>
<feature type="compositionally biased region" description="Low complexity" evidence="1">
    <location>
        <begin position="1462"/>
        <end position="1473"/>
    </location>
</feature>
<name>K0TKY4_THAOC</name>
<evidence type="ECO:0000313" key="3">
    <source>
        <dbReference type="Proteomes" id="UP000266841"/>
    </source>
</evidence>
<accession>K0TKY4</accession>
<reference evidence="2 3" key="1">
    <citation type="journal article" date="2012" name="Genome Biol.">
        <title>Genome and low-iron response of an oceanic diatom adapted to chronic iron limitation.</title>
        <authorList>
            <person name="Lommer M."/>
            <person name="Specht M."/>
            <person name="Roy A.S."/>
            <person name="Kraemer L."/>
            <person name="Andreson R."/>
            <person name="Gutowska M.A."/>
            <person name="Wolf J."/>
            <person name="Bergner S.V."/>
            <person name="Schilhabel M.B."/>
            <person name="Klostermeier U.C."/>
            <person name="Beiko R.G."/>
            <person name="Rosenstiel P."/>
            <person name="Hippler M."/>
            <person name="Laroche J."/>
        </authorList>
    </citation>
    <scope>NUCLEOTIDE SEQUENCE [LARGE SCALE GENOMIC DNA]</scope>
    <source>
        <strain evidence="2 3">CCMP1005</strain>
    </source>
</reference>
<evidence type="ECO:0000256" key="1">
    <source>
        <dbReference type="SAM" id="MobiDB-lite"/>
    </source>
</evidence>
<sequence>MRSRGGPPPTSEGVAASSPRHLRPQVQMFTPSVPSSLRRHVDGDARSSQADSTSVWPAVFQVWRSPTGAFHFPTHNSALRPEAPKFEAGDEWAEDADWQWGEKIARPAAPHLGGSSLGTTTRAGSCTGAPASGRGPIVTFKCPGTTANPDINSLRKAAPRRTGSRGPRRGLPRKAPNKKESTAAPRRKKPVTDAIRIRSKDKRRRAPRRPRPMSARTRGDGHTAGLRELGTESMSQVSLSTRAASSRIDPPEETGTVAPGGAAQLVLPRNYYELLDDGSNDAVTPAPGLGTSPPASLEARPTVSNAKHKKPAPCRGPSYSGYAWDRPLSETEEAKYLDGVCPNFVPRVPASKSQRRSLRRRRVAARRPLNAKARPFLPSASDRPGISKVAESPSAERPRTAPAAQAGPSPPKELQSTIPTASDEHPGFLGEWAAQNAAFLSEHGWEELARARRGRSEISPAVAELPHDAAPYLEYLRKHGAPVLSTTAPPTPAELQGAVERGPHPSANLYAEFLFEEAYEMCKRRHTMVLPFSAVKHLRGVRISPPGVVPQHERRPRTICDLTFSGVNDATVNLAYKEAMQFGNALRRLLFQIHRADPSWGPVYISKVDIADGFYNVSVNANGSKHFGIVLPARPGEEQLVLFFLSLPMGWVSSPPVFSALTETVADVTNRRAAANWNPPAHRQDEAADTPTPSSRPPSAPGRPPRIRHRRKGPISHTDVYVDDFIQLVQGGPRRRRRIRRILFHCIDMVFRAPDGKDDKWKKDPISLKKLLKGDGALETVKVVLGWLIDTVAGTIELPARRAARLLEILNEFPRSRKTCSKRDLHKLVGELRSMVVAIPGGIGCLSHLQHVLSQAANRVYLGRQFKDSIADLTWLAQNLASRPTRIAELVPEVPTHVGCSDASGTGWGGRTAATPGGTAAGLGIQDGPGPVANPTPRPRLTGAPGTSAVRPSQGSRPTWDPLLLATAGWSTILTSLEAPTAYLLPPPPPEDRGGPRNVRGPAVSGLPTDLGPPADSNCGPVTVTSAPRRDDGVSARTPNDVVRGPAVSGLPTELGARAGTGETSAGATGPILWRFKFPDDVAARLVSWSNPSGSITNSDLELAGVLGHNMILAQETDLTEQTSATGTDNLPALSWTTKQAVSSTGPASYLLRLQAMHQRLHRYQRRGFYIPGSANMMADDCSPRALDNLPPRARERLGPAVRVVMQSTAATGNPKRGRRKRAQFQRFRVFWALCHCGELAANGSTVKSRSAEDVIRVIGQTIQELGCGDPGADSKTHKMDAYWTRLWKDWKSYDNPPKRVKPIPLEILLEAQRIAEQNGFPAMMATVRMGGRPTPCSSFISKQAPTLVRGLACQRHAGRRRILLPAGNKAILPCQRRTDQRSVQGPTFSPHCVPPAASRPPAPSCLGQISGLIAEDSARGGQNCCTPANGASPRPADPGAAGVGTRTEKSWKRGRKRRSKTAASGAASAPGPRRLEVEASSIKRPGARRGSPSPSNRAAPQPAALSLQAPIRTAVPPCALEWDRTVKARAFHRALKSATRTPEYPCQTRITYQSNWKRSEARQVTRSMTNLMTIRRHRPDFY</sequence>
<feature type="compositionally biased region" description="Low complexity" evidence="1">
    <location>
        <begin position="1499"/>
        <end position="1509"/>
    </location>
</feature>
<feature type="region of interest" description="Disordered" evidence="1">
    <location>
        <begin position="674"/>
        <end position="713"/>
    </location>
</feature>
<dbReference type="OrthoDB" id="7756796at2759"/>
<comment type="caution">
    <text evidence="2">The sequence shown here is derived from an EMBL/GenBank/DDBJ whole genome shotgun (WGS) entry which is preliminary data.</text>
</comment>
<feature type="compositionally biased region" description="Basic residues" evidence="1">
    <location>
        <begin position="353"/>
        <end position="365"/>
    </location>
</feature>
<feature type="compositionally biased region" description="Basic residues" evidence="1">
    <location>
        <begin position="197"/>
        <end position="211"/>
    </location>
</feature>
<feature type="region of interest" description="Disordered" evidence="1">
    <location>
        <begin position="918"/>
        <end position="960"/>
    </location>
</feature>
<gene>
    <name evidence="2" type="ORF">THAOC_03439</name>
</gene>
<dbReference type="EMBL" id="AGNL01003312">
    <property type="protein sequence ID" value="EJK74861.1"/>
    <property type="molecule type" value="Genomic_DNA"/>
</dbReference>
<feature type="region of interest" description="Disordered" evidence="1">
    <location>
        <begin position="123"/>
        <end position="236"/>
    </location>
</feature>
<feature type="region of interest" description="Disordered" evidence="1">
    <location>
        <begin position="1425"/>
        <end position="1509"/>
    </location>
</feature>